<feature type="domain" description="Flagellar hook protein FlgE/F/G-like D1" evidence="9">
    <location>
        <begin position="85"/>
        <end position="144"/>
    </location>
</feature>
<organism evidence="10 11">
    <name type="scientific">Methylobacterium oryzihabitans</name>
    <dbReference type="NCBI Taxonomy" id="2499852"/>
    <lineage>
        <taxon>Bacteria</taxon>
        <taxon>Pseudomonadati</taxon>
        <taxon>Pseudomonadota</taxon>
        <taxon>Alphaproteobacteria</taxon>
        <taxon>Hyphomicrobiales</taxon>
        <taxon>Methylobacteriaceae</taxon>
        <taxon>Methylobacterium</taxon>
    </lineage>
</organism>
<feature type="domain" description="Flagellar basal-body/hook protein C-terminal" evidence="7">
    <location>
        <begin position="372"/>
        <end position="416"/>
    </location>
</feature>
<evidence type="ECO:0000259" key="9">
    <source>
        <dbReference type="Pfam" id="PF22692"/>
    </source>
</evidence>
<dbReference type="OrthoDB" id="8372879at2"/>
<comment type="similarity">
    <text evidence="2 5">Belongs to the flagella basal body rod proteins family.</text>
</comment>
<keyword evidence="10" id="KW-0282">Flagellum</keyword>
<dbReference type="GO" id="GO:0009425">
    <property type="term" value="C:bacterial-type flagellum basal body"/>
    <property type="evidence" value="ECO:0007669"/>
    <property type="project" value="UniProtKB-SubCell"/>
</dbReference>
<dbReference type="GO" id="GO:0071978">
    <property type="term" value="P:bacterial-type flagellum-dependent swarming motility"/>
    <property type="evidence" value="ECO:0007669"/>
    <property type="project" value="TreeGrafter"/>
</dbReference>
<gene>
    <name evidence="10" type="ORF">EOE48_06640</name>
</gene>
<evidence type="ECO:0000313" key="11">
    <source>
        <dbReference type="Proteomes" id="UP000286997"/>
    </source>
</evidence>
<dbReference type="InterPro" id="IPR053967">
    <property type="entry name" value="LlgE_F_G-like_D1"/>
</dbReference>
<evidence type="ECO:0000256" key="2">
    <source>
        <dbReference type="ARBA" id="ARBA00009677"/>
    </source>
</evidence>
<sequence length="418" mass="42545">MSLLGVLRTGVSGMGAQTNRISTVAENVQNSGTTGYKRASTEFSSLLVDGGATGTYNSGAVETTVRRAVTEGGVNTTTTSTSDLAIEGNGFFVVQDPAGVKVLTRAGNFVKDGESGNYVNAAGFALTGYDLSTGPAVPTLNSTDGLVPVNMNQFAMQATASKSGLFGGNLDATATNTATTPPSTESGTATTYGYAKKTSILTYDPQGAKVTLDVYMTNNGANNWTARVYNASGNAWLATATLGFNASGQLATATAPGGGALTTTDIGIPVGGRTLSFDFSTLTNLAGDYSLKGAADGKAPSAVKSAQFDPDGTVYAVYDDGSRLAAFKVPVATVDSPDNLDPKAGNVYTTSTTSGDLQIGFAGAGGFGKVKSGSLEASNVDVSTELTAMIEAQTVYTANSKVFSTGNDLLEILMNLKR</sequence>
<dbReference type="RefSeq" id="WP_127727995.1">
    <property type="nucleotide sequence ID" value="NZ_SACP01000004.1"/>
</dbReference>
<dbReference type="NCBIfam" id="TIGR03506">
    <property type="entry name" value="FlgEFG_subfam"/>
    <property type="match status" value="1"/>
</dbReference>
<proteinExistence type="inferred from homology"/>
<dbReference type="Pfam" id="PF00460">
    <property type="entry name" value="Flg_bb_rod"/>
    <property type="match status" value="1"/>
</dbReference>
<dbReference type="InterPro" id="IPR020013">
    <property type="entry name" value="Flagellar_FlgE/F/G"/>
</dbReference>
<dbReference type="Gene3D" id="2.60.98.20">
    <property type="entry name" value="Flagellar hook protein FlgE"/>
    <property type="match status" value="1"/>
</dbReference>
<evidence type="ECO:0000256" key="5">
    <source>
        <dbReference type="RuleBase" id="RU362116"/>
    </source>
</evidence>
<dbReference type="InterPro" id="IPR001444">
    <property type="entry name" value="Flag_bb_rod_N"/>
</dbReference>
<protein>
    <recommendedName>
        <fullName evidence="3 5">Flagellar hook protein FlgE</fullName>
    </recommendedName>
</protein>
<dbReference type="InterPro" id="IPR037058">
    <property type="entry name" value="Falgellar_hook_FlgE_sf"/>
</dbReference>
<keyword evidence="10" id="KW-0969">Cilium</keyword>
<keyword evidence="10" id="KW-0966">Cell projection</keyword>
<dbReference type="InterPro" id="IPR010930">
    <property type="entry name" value="Flg_bb/hook_C_dom"/>
</dbReference>
<dbReference type="AlphaFoldDB" id="A0A437PDC7"/>
<evidence type="ECO:0000256" key="4">
    <source>
        <dbReference type="ARBA" id="ARBA00023143"/>
    </source>
</evidence>
<evidence type="ECO:0000256" key="3">
    <source>
        <dbReference type="ARBA" id="ARBA00019015"/>
    </source>
</evidence>
<dbReference type="GO" id="GO:0009424">
    <property type="term" value="C:bacterial-type flagellum hook"/>
    <property type="evidence" value="ECO:0007669"/>
    <property type="project" value="TreeGrafter"/>
</dbReference>
<dbReference type="Pfam" id="PF07559">
    <property type="entry name" value="FlgE_D2"/>
    <property type="match status" value="1"/>
</dbReference>
<feature type="domain" description="Flagellar basal body rod protein N-terminal" evidence="6">
    <location>
        <begin position="7"/>
        <end position="37"/>
    </location>
</feature>
<name>A0A437PDC7_9HYPH</name>
<dbReference type="InterPro" id="IPR037925">
    <property type="entry name" value="FlgE/F/G-like"/>
</dbReference>
<dbReference type="InterPro" id="IPR011491">
    <property type="entry name" value="FlgE_D2"/>
</dbReference>
<dbReference type="Pfam" id="PF22692">
    <property type="entry name" value="LlgE_F_G_D1"/>
    <property type="match status" value="1"/>
</dbReference>
<evidence type="ECO:0000259" key="7">
    <source>
        <dbReference type="Pfam" id="PF06429"/>
    </source>
</evidence>
<keyword evidence="11" id="KW-1185">Reference proteome</keyword>
<comment type="caution">
    <text evidence="10">The sequence shown here is derived from an EMBL/GenBank/DDBJ whole genome shotgun (WGS) entry which is preliminary data.</text>
</comment>
<evidence type="ECO:0000313" key="10">
    <source>
        <dbReference type="EMBL" id="RVU20277.1"/>
    </source>
</evidence>
<keyword evidence="4 5" id="KW-0975">Bacterial flagellum</keyword>
<reference evidence="10 11" key="1">
    <citation type="submission" date="2019-01" db="EMBL/GenBank/DDBJ databases">
        <authorList>
            <person name="Chen W.-M."/>
        </authorList>
    </citation>
    <scope>NUCLEOTIDE SEQUENCE [LARGE SCALE GENOMIC DNA]</scope>
    <source>
        <strain evidence="10 11">TER-1</strain>
    </source>
</reference>
<comment type="function">
    <text evidence="5">A flexible structure which links the flagellar filament to the drive apparatus in the basal body.</text>
</comment>
<evidence type="ECO:0000259" key="6">
    <source>
        <dbReference type="Pfam" id="PF00460"/>
    </source>
</evidence>
<evidence type="ECO:0000256" key="1">
    <source>
        <dbReference type="ARBA" id="ARBA00004117"/>
    </source>
</evidence>
<feature type="domain" description="Flagellar hook protein FlgE D2" evidence="8">
    <location>
        <begin position="169"/>
        <end position="292"/>
    </location>
</feature>
<dbReference type="Proteomes" id="UP000286997">
    <property type="component" value="Unassembled WGS sequence"/>
</dbReference>
<dbReference type="EMBL" id="SACP01000004">
    <property type="protein sequence ID" value="RVU20277.1"/>
    <property type="molecule type" value="Genomic_DNA"/>
</dbReference>
<dbReference type="GO" id="GO:0005829">
    <property type="term" value="C:cytosol"/>
    <property type="evidence" value="ECO:0007669"/>
    <property type="project" value="TreeGrafter"/>
</dbReference>
<dbReference type="Pfam" id="PF06429">
    <property type="entry name" value="Flg_bbr_C"/>
    <property type="match status" value="1"/>
</dbReference>
<dbReference type="SUPFAM" id="SSF117143">
    <property type="entry name" value="Flagellar hook protein flgE"/>
    <property type="match status" value="1"/>
</dbReference>
<evidence type="ECO:0000259" key="8">
    <source>
        <dbReference type="Pfam" id="PF07559"/>
    </source>
</evidence>
<dbReference type="PANTHER" id="PTHR30435">
    <property type="entry name" value="FLAGELLAR PROTEIN"/>
    <property type="match status" value="1"/>
</dbReference>
<dbReference type="PANTHER" id="PTHR30435:SF1">
    <property type="entry name" value="FLAGELLAR HOOK PROTEIN FLGE"/>
    <property type="match status" value="1"/>
</dbReference>
<comment type="subcellular location">
    <subcellularLocation>
        <location evidence="1 5">Bacterial flagellum basal body</location>
    </subcellularLocation>
</comment>
<accession>A0A437PDC7</accession>